<dbReference type="AlphaFoldDB" id="A0A8H3CG06"/>
<protein>
    <submittedName>
        <fullName evidence="1">Uncharacterized protein</fullName>
    </submittedName>
</protein>
<evidence type="ECO:0000313" key="1">
    <source>
        <dbReference type="EMBL" id="CAE6482265.1"/>
    </source>
</evidence>
<accession>A0A8H3CG06</accession>
<gene>
    <name evidence="1" type="ORF">RDB_LOCUS90314</name>
</gene>
<dbReference type="Proteomes" id="UP000663853">
    <property type="component" value="Unassembled WGS sequence"/>
</dbReference>
<organism evidence="1 2">
    <name type="scientific">Rhizoctonia solani</name>
    <dbReference type="NCBI Taxonomy" id="456999"/>
    <lineage>
        <taxon>Eukaryota</taxon>
        <taxon>Fungi</taxon>
        <taxon>Dikarya</taxon>
        <taxon>Basidiomycota</taxon>
        <taxon>Agaricomycotina</taxon>
        <taxon>Agaricomycetes</taxon>
        <taxon>Cantharellales</taxon>
        <taxon>Ceratobasidiaceae</taxon>
        <taxon>Rhizoctonia</taxon>
    </lineage>
</organism>
<reference evidence="1" key="1">
    <citation type="submission" date="2021-01" db="EMBL/GenBank/DDBJ databases">
        <authorList>
            <person name="Kaushik A."/>
        </authorList>
    </citation>
    <scope>NUCLEOTIDE SEQUENCE</scope>
    <source>
        <strain evidence="1">AG6-10EEA</strain>
    </source>
</reference>
<evidence type="ECO:0000313" key="2">
    <source>
        <dbReference type="Proteomes" id="UP000663853"/>
    </source>
</evidence>
<proteinExistence type="predicted"/>
<comment type="caution">
    <text evidence="1">The sequence shown here is derived from an EMBL/GenBank/DDBJ whole genome shotgun (WGS) entry which is preliminary data.</text>
</comment>
<sequence>MASMIMNVIKEEVVASTSAAASVTPAAVSAGRSAVSHSVATSAPSASVRVTAGSGAELLGAAARSEVAHVARVETQSVLANQPLAAMKSPVRSSLLGGGTNSESGTLRSVLPELREQISQAAQQGFEELKGDRAPRLESSLGVAETIQQIEELVASR</sequence>
<dbReference type="EMBL" id="CAJMXA010002498">
    <property type="protein sequence ID" value="CAE6482265.1"/>
    <property type="molecule type" value="Genomic_DNA"/>
</dbReference>
<name>A0A8H3CG06_9AGAM</name>